<dbReference type="InterPro" id="IPR001872">
    <property type="entry name" value="Peptidase_A8"/>
</dbReference>
<dbReference type="GO" id="GO:0004190">
    <property type="term" value="F:aspartic-type endopeptidase activity"/>
    <property type="evidence" value="ECO:0007669"/>
    <property type="project" value="UniProtKB-EC"/>
</dbReference>
<keyword evidence="3 9" id="KW-0645">Protease</keyword>
<evidence type="ECO:0000256" key="8">
    <source>
        <dbReference type="ARBA" id="ARBA00023136"/>
    </source>
</evidence>
<comment type="similarity">
    <text evidence="1 9 11">Belongs to the peptidase A8 family.</text>
</comment>
<keyword evidence="4 9" id="KW-0812">Transmembrane</keyword>
<gene>
    <name evidence="9 12" type="primary">lspA</name>
    <name evidence="12" type="ORF">ACFHYQ_01040</name>
</gene>
<feature type="transmembrane region" description="Helical" evidence="9">
    <location>
        <begin position="153"/>
        <end position="173"/>
    </location>
</feature>
<feature type="active site" evidence="9">
    <location>
        <position position="158"/>
    </location>
</feature>
<keyword evidence="2 9" id="KW-1003">Cell membrane</keyword>
<evidence type="ECO:0000256" key="2">
    <source>
        <dbReference type="ARBA" id="ARBA00022475"/>
    </source>
</evidence>
<dbReference type="HAMAP" id="MF_00161">
    <property type="entry name" value="LspA"/>
    <property type="match status" value="1"/>
</dbReference>
<dbReference type="PROSITE" id="PS00855">
    <property type="entry name" value="SPASE_II"/>
    <property type="match status" value="1"/>
</dbReference>
<evidence type="ECO:0000256" key="6">
    <source>
        <dbReference type="ARBA" id="ARBA00022801"/>
    </source>
</evidence>
<evidence type="ECO:0000256" key="7">
    <source>
        <dbReference type="ARBA" id="ARBA00022989"/>
    </source>
</evidence>
<dbReference type="EMBL" id="JBHMQT010000003">
    <property type="protein sequence ID" value="MFC0860872.1"/>
    <property type="molecule type" value="Genomic_DNA"/>
</dbReference>
<dbReference type="PANTHER" id="PTHR33695">
    <property type="entry name" value="LIPOPROTEIN SIGNAL PEPTIDASE"/>
    <property type="match status" value="1"/>
</dbReference>
<evidence type="ECO:0000256" key="11">
    <source>
        <dbReference type="RuleBase" id="RU004181"/>
    </source>
</evidence>
<dbReference type="Proteomes" id="UP001589870">
    <property type="component" value="Unassembled WGS sequence"/>
</dbReference>
<accession>A0ABV6TYS2</accession>
<keyword evidence="13" id="KW-1185">Reference proteome</keyword>
<feature type="transmembrane region" description="Helical" evidence="9">
    <location>
        <begin position="107"/>
        <end position="125"/>
    </location>
</feature>
<dbReference type="NCBIfam" id="TIGR00077">
    <property type="entry name" value="lspA"/>
    <property type="match status" value="1"/>
</dbReference>
<evidence type="ECO:0000256" key="4">
    <source>
        <dbReference type="ARBA" id="ARBA00022692"/>
    </source>
</evidence>
<keyword evidence="5 9" id="KW-0064">Aspartyl protease</keyword>
<feature type="transmembrane region" description="Helical" evidence="9">
    <location>
        <begin position="26"/>
        <end position="47"/>
    </location>
</feature>
<feature type="active site" evidence="9">
    <location>
        <position position="141"/>
    </location>
</feature>
<name>A0ABV6TYS2_9ACTN</name>
<sequence>MRSVQAAGGAPLSEESQNRPPRARRVAVLATLAAVIYALDLVSKFLVVEFLEDKEPVTVIPGVLVLNVIRNPGAAFSIGTGMTVVFSLIAAGVVFAIIRTARRLRSLPWAVTLGLLLGGAVGNLTDRIFRAPAPLQGHVVDFVQVFPVTRFPVFNVADSAIVCGGILAVFLAWRGYQIDGTRHNEQEVEETDG</sequence>
<comment type="caution">
    <text evidence="12">The sequence shown here is derived from an EMBL/GenBank/DDBJ whole genome shotgun (WGS) entry which is preliminary data.</text>
</comment>
<comment type="subcellular location">
    <subcellularLocation>
        <location evidence="9">Cell membrane</location>
        <topology evidence="9">Multi-pass membrane protein</topology>
    </subcellularLocation>
</comment>
<dbReference type="PANTHER" id="PTHR33695:SF1">
    <property type="entry name" value="LIPOPROTEIN SIGNAL PEPTIDASE"/>
    <property type="match status" value="1"/>
</dbReference>
<evidence type="ECO:0000256" key="1">
    <source>
        <dbReference type="ARBA" id="ARBA00006139"/>
    </source>
</evidence>
<proteinExistence type="inferred from homology"/>
<evidence type="ECO:0000256" key="3">
    <source>
        <dbReference type="ARBA" id="ARBA00022670"/>
    </source>
</evidence>
<keyword evidence="7 9" id="KW-1133">Transmembrane helix</keyword>
<evidence type="ECO:0000313" key="12">
    <source>
        <dbReference type="EMBL" id="MFC0860872.1"/>
    </source>
</evidence>
<evidence type="ECO:0000256" key="5">
    <source>
        <dbReference type="ARBA" id="ARBA00022750"/>
    </source>
</evidence>
<comment type="function">
    <text evidence="9 10">This protein specifically catalyzes the removal of signal peptides from prolipoproteins.</text>
</comment>
<comment type="catalytic activity">
    <reaction evidence="9 10">
        <text>Release of signal peptides from bacterial membrane prolipoproteins. Hydrolyzes -Xaa-Yaa-Zaa-|-(S,diacylglyceryl)Cys-, in which Xaa is hydrophobic (preferably Leu), and Yaa (Ala or Ser) and Zaa (Gly or Ala) have small, neutral side chains.</text>
        <dbReference type="EC" id="3.4.23.36"/>
    </reaction>
</comment>
<keyword evidence="8 9" id="KW-0472">Membrane</keyword>
<dbReference type="Pfam" id="PF01252">
    <property type="entry name" value="Peptidase_A8"/>
    <property type="match status" value="1"/>
</dbReference>
<feature type="transmembrane region" description="Helical" evidence="9">
    <location>
        <begin position="74"/>
        <end position="98"/>
    </location>
</feature>
<keyword evidence="6 9" id="KW-0378">Hydrolase</keyword>
<evidence type="ECO:0000313" key="13">
    <source>
        <dbReference type="Proteomes" id="UP001589870"/>
    </source>
</evidence>
<dbReference type="EC" id="3.4.23.36" evidence="9"/>
<dbReference type="RefSeq" id="WP_394299130.1">
    <property type="nucleotide sequence ID" value="NZ_JBHMQT010000003.1"/>
</dbReference>
<organism evidence="12 13">
    <name type="scientific">Sphaerimonospora cavernae</name>
    <dbReference type="NCBI Taxonomy" id="1740611"/>
    <lineage>
        <taxon>Bacteria</taxon>
        <taxon>Bacillati</taxon>
        <taxon>Actinomycetota</taxon>
        <taxon>Actinomycetes</taxon>
        <taxon>Streptosporangiales</taxon>
        <taxon>Streptosporangiaceae</taxon>
        <taxon>Sphaerimonospora</taxon>
    </lineage>
</organism>
<evidence type="ECO:0000256" key="9">
    <source>
        <dbReference type="HAMAP-Rule" id="MF_00161"/>
    </source>
</evidence>
<comment type="pathway">
    <text evidence="9">Protein modification; lipoprotein biosynthesis (signal peptide cleavage).</text>
</comment>
<dbReference type="PRINTS" id="PR00781">
    <property type="entry name" value="LIPOSIGPTASE"/>
</dbReference>
<reference evidence="12 13" key="1">
    <citation type="submission" date="2024-09" db="EMBL/GenBank/DDBJ databases">
        <authorList>
            <person name="Sun Q."/>
            <person name="Mori K."/>
        </authorList>
    </citation>
    <scope>NUCLEOTIDE SEQUENCE [LARGE SCALE GENOMIC DNA]</scope>
    <source>
        <strain evidence="12 13">TBRC 1851</strain>
    </source>
</reference>
<evidence type="ECO:0000256" key="10">
    <source>
        <dbReference type="RuleBase" id="RU000594"/>
    </source>
</evidence>
<protein>
    <recommendedName>
        <fullName evidence="9">Lipoprotein signal peptidase</fullName>
        <ecNumber evidence="9">3.4.23.36</ecNumber>
    </recommendedName>
    <alternativeName>
        <fullName evidence="9">Prolipoprotein signal peptidase</fullName>
    </alternativeName>
    <alternativeName>
        <fullName evidence="9">Signal peptidase II</fullName>
        <shortName evidence="9">SPase II</shortName>
    </alternativeName>
</protein>